<dbReference type="Gene3D" id="2.40.50.100">
    <property type="match status" value="1"/>
</dbReference>
<dbReference type="GO" id="GO:1990281">
    <property type="term" value="C:efflux pump complex"/>
    <property type="evidence" value="ECO:0007669"/>
    <property type="project" value="TreeGrafter"/>
</dbReference>
<evidence type="ECO:0000313" key="8">
    <source>
        <dbReference type="EMBL" id="TWI60760.1"/>
    </source>
</evidence>
<dbReference type="EMBL" id="VLLB01000014">
    <property type="protein sequence ID" value="TWI60760.1"/>
    <property type="molecule type" value="Genomic_DNA"/>
</dbReference>
<reference evidence="8 9" key="1">
    <citation type="journal article" date="2015" name="Stand. Genomic Sci.">
        <title>Genomic Encyclopedia of Bacterial and Archaeal Type Strains, Phase III: the genomes of soil and plant-associated and newly described type strains.</title>
        <authorList>
            <person name="Whitman W.B."/>
            <person name="Woyke T."/>
            <person name="Klenk H.P."/>
            <person name="Zhou Y."/>
            <person name="Lilburn T.G."/>
            <person name="Beck B.J."/>
            <person name="De Vos P."/>
            <person name="Vandamme P."/>
            <person name="Eisen J.A."/>
            <person name="Garrity G."/>
            <person name="Hugenholtz P."/>
            <person name="Kyrpides N.C."/>
        </authorList>
    </citation>
    <scope>NUCLEOTIDE SEQUENCE [LARGE SCALE GENOMIC DNA]</scope>
    <source>
        <strain evidence="8 9">CGMCC 1.10822</strain>
    </source>
</reference>
<evidence type="ECO:0000259" key="5">
    <source>
        <dbReference type="Pfam" id="PF25917"/>
    </source>
</evidence>
<evidence type="ECO:0000256" key="1">
    <source>
        <dbReference type="ARBA" id="ARBA00004236"/>
    </source>
</evidence>
<feature type="domain" description="Multidrug resistance protein MdtA-like barrel-sandwich hybrid" evidence="5">
    <location>
        <begin position="72"/>
        <end position="212"/>
    </location>
</feature>
<protein>
    <submittedName>
        <fullName evidence="8">RND family efflux transporter MFP subunit</fullName>
    </submittedName>
</protein>
<dbReference type="AlphaFoldDB" id="A0A562QX16"/>
<dbReference type="Proteomes" id="UP000318431">
    <property type="component" value="Unassembled WGS sequence"/>
</dbReference>
<keyword evidence="3" id="KW-0813">Transport</keyword>
<sequence length="385" mass="40969">MKNTTKGVLLVAAIAAGAGAWHVTHAPQGEKHAEGKGGNRPQGPTTVNVVAPKRQDVPVTLQANGTVSPISTVDLHPQTTSTIVKVHVKEGQFVREGELMFSLDNRSESANLEKAEAQVARDRASLADIERQYQRSMDLLAQKFVAQGAVDTLKSQVDAARALLESDIAAARAVKVDQSYTSIRAPLTGRVGAINVYPGSLVQLTTSLTTVTQLDPINVAFTVPESQLAALLDAQRAGKVPVQAFQNNSTTPIEGQLSFIDNTVDPQAGVIRVKAQFSNKDTRLWPGQYVNTALTVQTLKDAVVVPQNAIINNTRGTFVYVLGADNTAKVANVERVHGFGADAVVRGLQGTEKIIVEGKQNLRPGGKVRVADARLAGQETPKGVE</sequence>
<dbReference type="InterPro" id="IPR058625">
    <property type="entry name" value="MdtA-like_BSH"/>
</dbReference>
<dbReference type="PANTHER" id="PTHR30469:SF36">
    <property type="entry name" value="BLL3903 PROTEIN"/>
    <property type="match status" value="1"/>
</dbReference>
<dbReference type="Gene3D" id="2.40.30.170">
    <property type="match status" value="1"/>
</dbReference>
<dbReference type="Gene3D" id="2.40.420.20">
    <property type="match status" value="1"/>
</dbReference>
<feature type="signal peptide" evidence="4">
    <location>
        <begin position="1"/>
        <end position="20"/>
    </location>
</feature>
<dbReference type="SUPFAM" id="SSF111369">
    <property type="entry name" value="HlyD-like secretion proteins"/>
    <property type="match status" value="1"/>
</dbReference>
<keyword evidence="9" id="KW-1185">Reference proteome</keyword>
<evidence type="ECO:0000256" key="2">
    <source>
        <dbReference type="ARBA" id="ARBA00009477"/>
    </source>
</evidence>
<dbReference type="PANTHER" id="PTHR30469">
    <property type="entry name" value="MULTIDRUG RESISTANCE PROTEIN MDTA"/>
    <property type="match status" value="1"/>
</dbReference>
<dbReference type="InterPro" id="IPR058627">
    <property type="entry name" value="MdtA-like_C"/>
</dbReference>
<dbReference type="InterPro" id="IPR006143">
    <property type="entry name" value="RND_pump_MFP"/>
</dbReference>
<evidence type="ECO:0000259" key="7">
    <source>
        <dbReference type="Pfam" id="PF25967"/>
    </source>
</evidence>
<organism evidence="8 9">
    <name type="scientific">Pseudoduganella lurida</name>
    <dbReference type="NCBI Taxonomy" id="1036180"/>
    <lineage>
        <taxon>Bacteria</taxon>
        <taxon>Pseudomonadati</taxon>
        <taxon>Pseudomonadota</taxon>
        <taxon>Betaproteobacteria</taxon>
        <taxon>Burkholderiales</taxon>
        <taxon>Oxalobacteraceae</taxon>
        <taxon>Telluria group</taxon>
        <taxon>Pseudoduganella</taxon>
    </lineage>
</organism>
<dbReference type="Gene3D" id="1.10.287.470">
    <property type="entry name" value="Helix hairpin bin"/>
    <property type="match status" value="1"/>
</dbReference>
<feature type="domain" description="Multidrug resistance protein MdtA-like beta-barrel" evidence="6">
    <location>
        <begin position="216"/>
        <end position="297"/>
    </location>
</feature>
<dbReference type="Pfam" id="PF25917">
    <property type="entry name" value="BSH_RND"/>
    <property type="match status" value="1"/>
</dbReference>
<evidence type="ECO:0000313" key="9">
    <source>
        <dbReference type="Proteomes" id="UP000318431"/>
    </source>
</evidence>
<keyword evidence="4" id="KW-0732">Signal</keyword>
<dbReference type="GO" id="GO:0015562">
    <property type="term" value="F:efflux transmembrane transporter activity"/>
    <property type="evidence" value="ECO:0007669"/>
    <property type="project" value="TreeGrafter"/>
</dbReference>
<evidence type="ECO:0000256" key="4">
    <source>
        <dbReference type="SAM" id="SignalP"/>
    </source>
</evidence>
<accession>A0A562QX16</accession>
<dbReference type="NCBIfam" id="TIGR01730">
    <property type="entry name" value="RND_mfp"/>
    <property type="match status" value="1"/>
</dbReference>
<feature type="chain" id="PRO_5022167257" evidence="4">
    <location>
        <begin position="21"/>
        <end position="385"/>
    </location>
</feature>
<dbReference type="OrthoDB" id="9783047at2"/>
<dbReference type="Pfam" id="PF25944">
    <property type="entry name" value="Beta-barrel_RND"/>
    <property type="match status" value="1"/>
</dbReference>
<comment type="similarity">
    <text evidence="2">Belongs to the membrane fusion protein (MFP) (TC 8.A.1) family.</text>
</comment>
<comment type="caution">
    <text evidence="8">The sequence shown here is derived from an EMBL/GenBank/DDBJ whole genome shotgun (WGS) entry which is preliminary data.</text>
</comment>
<dbReference type="Pfam" id="PF25967">
    <property type="entry name" value="RND-MFP_C"/>
    <property type="match status" value="1"/>
</dbReference>
<feature type="domain" description="Multidrug resistance protein MdtA-like C-terminal permuted SH3" evidence="7">
    <location>
        <begin position="301"/>
        <end position="360"/>
    </location>
</feature>
<dbReference type="InterPro" id="IPR058626">
    <property type="entry name" value="MdtA-like_b-barrel"/>
</dbReference>
<evidence type="ECO:0000259" key="6">
    <source>
        <dbReference type="Pfam" id="PF25944"/>
    </source>
</evidence>
<comment type="subcellular location">
    <subcellularLocation>
        <location evidence="1">Cell membrane</location>
    </subcellularLocation>
</comment>
<evidence type="ECO:0000256" key="3">
    <source>
        <dbReference type="ARBA" id="ARBA00022448"/>
    </source>
</evidence>
<gene>
    <name evidence="8" type="ORF">IP91_04954</name>
</gene>
<name>A0A562QX16_9BURK</name>
<dbReference type="RefSeq" id="WP_145653093.1">
    <property type="nucleotide sequence ID" value="NZ_VLLB01000014.1"/>
</dbReference>
<proteinExistence type="inferred from homology"/>